<evidence type="ECO:0000256" key="1">
    <source>
        <dbReference type="SAM" id="SignalP"/>
    </source>
</evidence>
<dbReference type="RefSeq" id="WP_093738708.1">
    <property type="nucleotide sequence ID" value="NZ_FNBP01000001.1"/>
</dbReference>
<protein>
    <recommendedName>
        <fullName evidence="4">Twin-arginine translocation pathway signal</fullName>
    </recommendedName>
</protein>
<feature type="chain" id="PRO_5011460819" description="Twin-arginine translocation pathway signal" evidence="1">
    <location>
        <begin position="23"/>
        <end position="357"/>
    </location>
</feature>
<dbReference type="InterPro" id="IPR011044">
    <property type="entry name" value="Quino_amine_DH_bsu"/>
</dbReference>
<dbReference type="InterPro" id="IPR008311">
    <property type="entry name" value="UCP028101"/>
</dbReference>
<dbReference type="Pfam" id="PF07433">
    <property type="entry name" value="DUF1513"/>
    <property type="match status" value="1"/>
</dbReference>
<dbReference type="OrthoDB" id="5624218at2"/>
<dbReference type="PROSITE" id="PS51318">
    <property type="entry name" value="TAT"/>
    <property type="match status" value="1"/>
</dbReference>
<evidence type="ECO:0000313" key="2">
    <source>
        <dbReference type="EMBL" id="SDF14526.1"/>
    </source>
</evidence>
<sequence length="357" mass="37734">MPSRRHFLAGLAAVALPRLSWADAGNPAFLSAAREPSGAYALFGLDAEGQDLFRIPLPDRGHAATAHPTAPEAVAFARRPGRFALVIDCVAGRVKHRLDIPAGRHFYGHGAFLQGGEILATSENDIESGEGRIGIWSRAEGYARIAEFASGGIGPHEIRAWADDTLVVANGGIRTHPDRGREKLNLADMRPNLSYLSAAGEVLERIELPSDLHQNSIRHLALAPDGQVAFAMQWQGTPDAGVPLLGLHRPGGTVVLAEADLAEQMAMEGYAGSVAYAADGQYVGITSPRGGRLHLFHPDGRFAASHRRADVCGLAPGARGVVLTDGMGGVFRSGSAGLSRLALAERAWDNHLVAIPS</sequence>
<reference evidence="3" key="1">
    <citation type="submission" date="2016-10" db="EMBL/GenBank/DDBJ databases">
        <authorList>
            <person name="Varghese N."/>
            <person name="Submissions S."/>
        </authorList>
    </citation>
    <scope>NUCLEOTIDE SEQUENCE [LARGE SCALE GENOMIC DNA]</scope>
    <source>
        <strain evidence="3">DSM 16477</strain>
    </source>
</reference>
<name>A0A1G7IPQ2_9RHOB</name>
<proteinExistence type="predicted"/>
<dbReference type="EMBL" id="FNBP01000001">
    <property type="protein sequence ID" value="SDF14526.1"/>
    <property type="molecule type" value="Genomic_DNA"/>
</dbReference>
<dbReference type="PIRSF" id="PIRSF028101">
    <property type="entry name" value="UCP028101"/>
    <property type="match status" value="1"/>
</dbReference>
<evidence type="ECO:0000313" key="3">
    <source>
        <dbReference type="Proteomes" id="UP000199399"/>
    </source>
</evidence>
<organism evidence="2 3">
    <name type="scientific">Sulfitobacter delicatus</name>
    <dbReference type="NCBI Taxonomy" id="218672"/>
    <lineage>
        <taxon>Bacteria</taxon>
        <taxon>Pseudomonadati</taxon>
        <taxon>Pseudomonadota</taxon>
        <taxon>Alphaproteobacteria</taxon>
        <taxon>Rhodobacterales</taxon>
        <taxon>Roseobacteraceae</taxon>
        <taxon>Sulfitobacter</taxon>
    </lineage>
</organism>
<keyword evidence="3" id="KW-1185">Reference proteome</keyword>
<evidence type="ECO:0008006" key="4">
    <source>
        <dbReference type="Google" id="ProtNLM"/>
    </source>
</evidence>
<dbReference type="InterPro" id="IPR006311">
    <property type="entry name" value="TAT_signal"/>
</dbReference>
<accession>A0A1G7IPQ2</accession>
<feature type="signal peptide" evidence="1">
    <location>
        <begin position="1"/>
        <end position="22"/>
    </location>
</feature>
<keyword evidence="1" id="KW-0732">Signal</keyword>
<dbReference type="Proteomes" id="UP000199399">
    <property type="component" value="Unassembled WGS sequence"/>
</dbReference>
<gene>
    <name evidence="2" type="ORF">SAMN04489759_101446</name>
</gene>
<dbReference type="AlphaFoldDB" id="A0A1G7IPQ2"/>
<dbReference type="SUPFAM" id="SSF50969">
    <property type="entry name" value="YVTN repeat-like/Quinoprotein amine dehydrogenase"/>
    <property type="match status" value="1"/>
</dbReference>
<dbReference type="STRING" id="218672.SAMN04489759_101446"/>